<comment type="caution">
    <text evidence="2">The sequence shown here is derived from an EMBL/GenBank/DDBJ whole genome shotgun (WGS) entry which is preliminary data.</text>
</comment>
<keyword evidence="3" id="KW-1185">Reference proteome</keyword>
<feature type="domain" description="C-type lectin" evidence="1">
    <location>
        <begin position="1"/>
        <end position="75"/>
    </location>
</feature>
<accession>A0A9D4F036</accession>
<dbReference type="SUPFAM" id="SSF56436">
    <property type="entry name" value="C-type lectin-like"/>
    <property type="match status" value="1"/>
</dbReference>
<organism evidence="2 3">
    <name type="scientific">Dreissena polymorpha</name>
    <name type="common">Zebra mussel</name>
    <name type="synonym">Mytilus polymorpha</name>
    <dbReference type="NCBI Taxonomy" id="45954"/>
    <lineage>
        <taxon>Eukaryota</taxon>
        <taxon>Metazoa</taxon>
        <taxon>Spiralia</taxon>
        <taxon>Lophotrochozoa</taxon>
        <taxon>Mollusca</taxon>
        <taxon>Bivalvia</taxon>
        <taxon>Autobranchia</taxon>
        <taxon>Heteroconchia</taxon>
        <taxon>Euheterodonta</taxon>
        <taxon>Imparidentia</taxon>
        <taxon>Neoheterodontei</taxon>
        <taxon>Myida</taxon>
        <taxon>Dreissenoidea</taxon>
        <taxon>Dreissenidae</taxon>
        <taxon>Dreissena</taxon>
    </lineage>
</organism>
<dbReference type="EMBL" id="JAIWYP010000008">
    <property type="protein sequence ID" value="KAH3788926.1"/>
    <property type="molecule type" value="Genomic_DNA"/>
</dbReference>
<name>A0A9D4F036_DREPO</name>
<reference evidence="2" key="2">
    <citation type="submission" date="2020-11" db="EMBL/GenBank/DDBJ databases">
        <authorList>
            <person name="McCartney M.A."/>
            <person name="Auch B."/>
            <person name="Kono T."/>
            <person name="Mallez S."/>
            <person name="Becker A."/>
            <person name="Gohl D.M."/>
            <person name="Silverstein K.A.T."/>
            <person name="Koren S."/>
            <person name="Bechman K.B."/>
            <person name="Herman A."/>
            <person name="Abrahante J.E."/>
            <person name="Garbe J."/>
        </authorList>
    </citation>
    <scope>NUCLEOTIDE SEQUENCE</scope>
    <source>
        <strain evidence="2">Duluth1</strain>
        <tissue evidence="2">Whole animal</tissue>
    </source>
</reference>
<protein>
    <recommendedName>
        <fullName evidence="1">C-type lectin domain-containing protein</fullName>
    </recommendedName>
</protein>
<dbReference type="PROSITE" id="PS50041">
    <property type="entry name" value="C_TYPE_LECTIN_2"/>
    <property type="match status" value="1"/>
</dbReference>
<evidence type="ECO:0000313" key="2">
    <source>
        <dbReference type="EMBL" id="KAH3788926.1"/>
    </source>
</evidence>
<dbReference type="Proteomes" id="UP000828390">
    <property type="component" value="Unassembled WGS sequence"/>
</dbReference>
<dbReference type="AlphaFoldDB" id="A0A9D4F036"/>
<dbReference type="Pfam" id="PF00059">
    <property type="entry name" value="Lectin_C"/>
    <property type="match status" value="1"/>
</dbReference>
<reference evidence="2" key="1">
    <citation type="journal article" date="2019" name="bioRxiv">
        <title>The Genome of the Zebra Mussel, Dreissena polymorpha: A Resource for Invasive Species Research.</title>
        <authorList>
            <person name="McCartney M.A."/>
            <person name="Auch B."/>
            <person name="Kono T."/>
            <person name="Mallez S."/>
            <person name="Zhang Y."/>
            <person name="Obille A."/>
            <person name="Becker A."/>
            <person name="Abrahante J.E."/>
            <person name="Garbe J."/>
            <person name="Badalamenti J.P."/>
            <person name="Herman A."/>
            <person name="Mangelson H."/>
            <person name="Liachko I."/>
            <person name="Sullivan S."/>
            <person name="Sone E.D."/>
            <person name="Koren S."/>
            <person name="Silverstein K.A.T."/>
            <person name="Beckman K.B."/>
            <person name="Gohl D.M."/>
        </authorList>
    </citation>
    <scope>NUCLEOTIDE SEQUENCE</scope>
    <source>
        <strain evidence="2">Duluth1</strain>
        <tissue evidence="2">Whole animal</tissue>
    </source>
</reference>
<evidence type="ECO:0000313" key="3">
    <source>
        <dbReference type="Proteomes" id="UP000828390"/>
    </source>
</evidence>
<sequence>MVHRVAASLLKQDAWIGLNDINFEGHFAWVSGIRSTYANYGITHSHILHDCVIMRLHDGKWDERHCNLHFPYVCEYAGHNNPVVSLIG</sequence>
<evidence type="ECO:0000259" key="1">
    <source>
        <dbReference type="PROSITE" id="PS50041"/>
    </source>
</evidence>
<dbReference type="InterPro" id="IPR016186">
    <property type="entry name" value="C-type_lectin-like/link_sf"/>
</dbReference>
<dbReference type="InterPro" id="IPR001304">
    <property type="entry name" value="C-type_lectin-like"/>
</dbReference>
<dbReference type="Gene3D" id="3.10.100.10">
    <property type="entry name" value="Mannose-Binding Protein A, subunit A"/>
    <property type="match status" value="1"/>
</dbReference>
<dbReference type="InterPro" id="IPR016187">
    <property type="entry name" value="CTDL_fold"/>
</dbReference>
<proteinExistence type="predicted"/>
<gene>
    <name evidence="2" type="ORF">DPMN_167090</name>
</gene>